<dbReference type="AlphaFoldDB" id="A0A286UBB6"/>
<keyword evidence="13" id="KW-1185">Reference proteome</keyword>
<evidence type="ECO:0000256" key="8">
    <source>
        <dbReference type="ARBA" id="ARBA00093627"/>
    </source>
</evidence>
<evidence type="ECO:0000256" key="10">
    <source>
        <dbReference type="SAM" id="MobiDB-lite"/>
    </source>
</evidence>
<evidence type="ECO:0000256" key="7">
    <source>
        <dbReference type="ARBA" id="ARBA00093374"/>
    </source>
</evidence>
<dbReference type="FunCoup" id="A0A286UBB6">
    <property type="interactions" value="630"/>
</dbReference>
<evidence type="ECO:0000259" key="11">
    <source>
        <dbReference type="PROSITE" id="PS50102"/>
    </source>
</evidence>
<dbReference type="EMBL" id="NBII01000007">
    <property type="protein sequence ID" value="PAV16882.1"/>
    <property type="molecule type" value="Genomic_DNA"/>
</dbReference>
<gene>
    <name evidence="12" type="ORF">PNOK_0694600</name>
</gene>
<dbReference type="InterPro" id="IPR000504">
    <property type="entry name" value="RRM_dom"/>
</dbReference>
<feature type="region of interest" description="Disordered" evidence="10">
    <location>
        <begin position="1005"/>
        <end position="1046"/>
    </location>
</feature>
<dbReference type="InterPro" id="IPR034397">
    <property type="entry name" value="Prp24_RRM1"/>
</dbReference>
<dbReference type="InterPro" id="IPR011990">
    <property type="entry name" value="TPR-like_helical_dom_sf"/>
</dbReference>
<sequence length="1046" mass="117797">MVLAPTPNHKRRRKKMDETQSLEALSDLLTKISENPYDLSLHAQHIQLATASGMEDQLVAARQMLTSFWPTGDEVWLPIINAHIEQGLDTPEKVLEALTLFQTAEDDYLSIPILQKHVEFLIDRHAYYETLEVFPEELGDAFTTSWTRTMLNTVVGKGSYHLTKSHLLWDIHFNWELEQIEKTQEEDRTSLILEIEDMILERLKQPHSNHEETFQSYSTFTTSYKPPNIYERLLVNASKSKSSAVKAYERREAYESYLTQLNHSPEAYDYYIAFEKRSKQIDIQLLATLYERAISDTEKRRFEGIDNAEAALRAFWSGYCDILRIHTSDNEQLQKTIHRAVRSVPGSGVAWSTYIRYFETNEDDISTLLQSVSEIYEKALSSGLIQTDVEEIVAIVLARAGLLRRSIIANDDEIEGGAETLLRVLEDGITMCGSAIQGGDPRYRLEKYLAEFYINLAASPDLAIAVWQSTVDKFKGSYLAWTNYIDTLIKLDKIDEARALYRDVVSKRLDWPEAIFESWVLFEHLHGSLEELQDCLDKVNHAQSQVNTRRAKEAEKAAYQAAQTSQLAEDAKALITEAQQEAQMQASLPTPSVPGGAISMDVDEDNVEGSKKRKQEDFDTKSNRNKKTKTELSTPLKRDRENCTVFVADLPDSVNEGDLVDLFKDCGPIREIKITAMANSHVATVEFVDRESVPAGLTKDKKRVSGQSVSVHLAWQSTLYVTNFPEGTDDASIRQLFSQFGTIFDVRWPSKKFKATRRFCYIQYTSPGVAQAALSLHGKELEPGFALNVFVSNPERKKERTDAGANDREIYVAGLSKFTTKADLEKLFKTYGIVKEVRMIQDESGHSKGIAFVEFEDEASAQRSLQANNYDLKNRRIAVTLSDSRVRAKHRNEQSSNGLSRKNDIKNRSVRLKGLPLGTQEGLLQQALEKITNVKRLEIFQDLGEATAELGSASDVGKLLLRQEPFEFNGKILQVSEELSEVTSTKSIAPSTRTVGTLFVPRAAASRPRAGLGSKKPSPIKPQGPGGPSVISEVSKGQDDFRKLLG</sequence>
<comment type="caution">
    <text evidence="12">The sequence shown here is derived from an EMBL/GenBank/DDBJ whole genome shotgun (WGS) entry which is preliminary data.</text>
</comment>
<feature type="domain" description="RRM" evidence="11">
    <location>
        <begin position="717"/>
        <end position="794"/>
    </location>
</feature>
<evidence type="ECO:0000256" key="9">
    <source>
        <dbReference type="PROSITE-ProRule" id="PRU00176"/>
    </source>
</evidence>
<keyword evidence="6" id="KW-0539">Nucleus</keyword>
<feature type="compositionally biased region" description="Basic and acidic residues" evidence="10">
    <location>
        <begin position="608"/>
        <end position="622"/>
    </location>
</feature>
<accession>A0A286UBB6</accession>
<dbReference type="Pfam" id="PF00076">
    <property type="entry name" value="RRM_1"/>
    <property type="match status" value="3"/>
</dbReference>
<feature type="compositionally biased region" description="Polar residues" evidence="10">
    <location>
        <begin position="580"/>
        <end position="590"/>
    </location>
</feature>
<dbReference type="CDD" id="cd12296">
    <property type="entry name" value="RRM1_Prp24"/>
    <property type="match status" value="1"/>
</dbReference>
<dbReference type="PROSITE" id="PS50102">
    <property type="entry name" value="RRM"/>
    <property type="match status" value="3"/>
</dbReference>
<feature type="compositionally biased region" description="Basic and acidic residues" evidence="10">
    <location>
        <begin position="1036"/>
        <end position="1046"/>
    </location>
</feature>
<organism evidence="12 13">
    <name type="scientific">Pyrrhoderma noxium</name>
    <dbReference type="NCBI Taxonomy" id="2282107"/>
    <lineage>
        <taxon>Eukaryota</taxon>
        <taxon>Fungi</taxon>
        <taxon>Dikarya</taxon>
        <taxon>Basidiomycota</taxon>
        <taxon>Agaricomycotina</taxon>
        <taxon>Agaricomycetes</taxon>
        <taxon>Hymenochaetales</taxon>
        <taxon>Hymenochaetaceae</taxon>
        <taxon>Pyrrhoderma</taxon>
    </lineage>
</organism>
<feature type="region of interest" description="Disordered" evidence="10">
    <location>
        <begin position="580"/>
        <end position="633"/>
    </location>
</feature>
<feature type="domain" description="RRM" evidence="11">
    <location>
        <begin position="643"/>
        <end position="716"/>
    </location>
</feature>
<feature type="domain" description="RRM" evidence="11">
    <location>
        <begin position="808"/>
        <end position="884"/>
    </location>
</feature>
<dbReference type="InterPro" id="IPR012677">
    <property type="entry name" value="Nucleotide-bd_a/b_plait_sf"/>
</dbReference>
<dbReference type="InterPro" id="IPR035979">
    <property type="entry name" value="RBD_domain_sf"/>
</dbReference>
<protein>
    <recommendedName>
        <fullName evidence="8">U4/U6 snRNA-associated-splicing factor PRP24</fullName>
    </recommendedName>
</protein>
<comment type="subcellular location">
    <subcellularLocation>
        <location evidence="1">Nucleus</location>
    </subcellularLocation>
</comment>
<dbReference type="InParanoid" id="A0A286UBB6"/>
<dbReference type="GO" id="GO:0008380">
    <property type="term" value="P:RNA splicing"/>
    <property type="evidence" value="ECO:0007669"/>
    <property type="project" value="UniProtKB-KW"/>
</dbReference>
<name>A0A286UBB6_9AGAM</name>
<feature type="region of interest" description="Disordered" evidence="10">
    <location>
        <begin position="886"/>
        <end position="905"/>
    </location>
</feature>
<dbReference type="OrthoDB" id="360390at2759"/>
<comment type="function">
    <text evidence="7">Functions as a recycling factor of the spliceosome, a machinery that forms on each precursor-messenger RNA (pre-mRNA) and catalyzes the removal of introns. Chaperones the re-annealing of U4 and U6 snRNAs (small nuclear RNAs) released from previous rounds of splicing, an initial step in reforming the U4/U6-U5 tri-snRNP (small nuclear ribonucleoprotein) that can reassemble into another spliceosome complex; this step involves binding U6 and facilitating the unwinding of the U6 internal stem loop, followed by base-pairing of U6 to U4.</text>
</comment>
<evidence type="ECO:0000256" key="3">
    <source>
        <dbReference type="ARBA" id="ARBA00022737"/>
    </source>
</evidence>
<evidence type="ECO:0000256" key="6">
    <source>
        <dbReference type="ARBA" id="ARBA00023242"/>
    </source>
</evidence>
<keyword evidence="5" id="KW-0508">mRNA splicing</keyword>
<keyword evidence="2" id="KW-0507">mRNA processing</keyword>
<dbReference type="Gene3D" id="1.25.40.10">
    <property type="entry name" value="Tetratricopeptide repeat domain"/>
    <property type="match status" value="2"/>
</dbReference>
<keyword evidence="3" id="KW-0677">Repeat</keyword>
<dbReference type="SUPFAM" id="SSF54928">
    <property type="entry name" value="RNA-binding domain, RBD"/>
    <property type="match status" value="3"/>
</dbReference>
<dbReference type="CDD" id="cd12297">
    <property type="entry name" value="RRM2_Prp24"/>
    <property type="match status" value="1"/>
</dbReference>
<dbReference type="STRING" id="2282107.A0A286UBB6"/>
<dbReference type="GO" id="GO:0006397">
    <property type="term" value="P:mRNA processing"/>
    <property type="evidence" value="ECO:0007669"/>
    <property type="project" value="UniProtKB-KW"/>
</dbReference>
<evidence type="ECO:0000256" key="2">
    <source>
        <dbReference type="ARBA" id="ARBA00022664"/>
    </source>
</evidence>
<dbReference type="InterPro" id="IPR034398">
    <property type="entry name" value="Prp24_RRM2"/>
</dbReference>
<dbReference type="SUPFAM" id="SSF48452">
    <property type="entry name" value="TPR-like"/>
    <property type="match status" value="1"/>
</dbReference>
<dbReference type="FunFam" id="3.30.70.330:FF:000365">
    <property type="entry name" value="U4/U6 snRNA-associated-splicing factor PRP24"/>
    <property type="match status" value="1"/>
</dbReference>
<dbReference type="GO" id="GO:0005688">
    <property type="term" value="C:U6 snRNP"/>
    <property type="evidence" value="ECO:0007669"/>
    <property type="project" value="UniProtKB-ARBA"/>
</dbReference>
<dbReference type="GO" id="GO:0003723">
    <property type="term" value="F:RNA binding"/>
    <property type="evidence" value="ECO:0007669"/>
    <property type="project" value="UniProtKB-UniRule"/>
</dbReference>
<dbReference type="SMART" id="SM00360">
    <property type="entry name" value="RRM"/>
    <property type="match status" value="4"/>
</dbReference>
<proteinExistence type="predicted"/>
<evidence type="ECO:0000256" key="4">
    <source>
        <dbReference type="ARBA" id="ARBA00022884"/>
    </source>
</evidence>
<dbReference type="Proteomes" id="UP000217199">
    <property type="component" value="Unassembled WGS sequence"/>
</dbReference>
<reference evidence="12 13" key="1">
    <citation type="journal article" date="2017" name="Mol. Ecol.">
        <title>Comparative and population genomic landscape of Phellinus noxius: A hypervariable fungus causing root rot in trees.</title>
        <authorList>
            <person name="Chung C.L."/>
            <person name="Lee T.J."/>
            <person name="Akiba M."/>
            <person name="Lee H.H."/>
            <person name="Kuo T.H."/>
            <person name="Liu D."/>
            <person name="Ke H.M."/>
            <person name="Yokoi T."/>
            <person name="Roa M.B."/>
            <person name="Lu M.J."/>
            <person name="Chang Y.Y."/>
            <person name="Ann P.J."/>
            <person name="Tsai J.N."/>
            <person name="Chen C.Y."/>
            <person name="Tzean S.S."/>
            <person name="Ota Y."/>
            <person name="Hattori T."/>
            <person name="Sahashi N."/>
            <person name="Liou R.F."/>
            <person name="Kikuchi T."/>
            <person name="Tsai I.J."/>
        </authorList>
    </citation>
    <scope>NUCLEOTIDE SEQUENCE [LARGE SCALE GENOMIC DNA]</scope>
    <source>
        <strain evidence="12 13">FFPRI411160</strain>
    </source>
</reference>
<evidence type="ECO:0000256" key="1">
    <source>
        <dbReference type="ARBA" id="ARBA00004123"/>
    </source>
</evidence>
<dbReference type="PANTHER" id="PTHR24012">
    <property type="entry name" value="RNA BINDING PROTEIN"/>
    <property type="match status" value="1"/>
</dbReference>
<dbReference type="Gene3D" id="3.30.70.330">
    <property type="match status" value="3"/>
</dbReference>
<evidence type="ECO:0000313" key="13">
    <source>
        <dbReference type="Proteomes" id="UP000217199"/>
    </source>
</evidence>
<keyword evidence="4 9" id="KW-0694">RNA-binding</keyword>
<evidence type="ECO:0000313" key="12">
    <source>
        <dbReference type="EMBL" id="PAV16882.1"/>
    </source>
</evidence>
<evidence type="ECO:0000256" key="5">
    <source>
        <dbReference type="ARBA" id="ARBA00023187"/>
    </source>
</evidence>